<dbReference type="PANTHER" id="PTHR30255:SF2">
    <property type="entry name" value="SINGLE-STRANDED-DNA-SPECIFIC EXONUCLEASE RECJ"/>
    <property type="match status" value="1"/>
</dbReference>
<reference evidence="10 11" key="1">
    <citation type="submission" date="2021-01" db="EMBL/GenBank/DDBJ databases">
        <title>Genomic Encyclopedia of Type Strains, Phase IV (KMG-IV): sequencing the most valuable type-strain genomes for metagenomic binning, comparative biology and taxonomic classification.</title>
        <authorList>
            <person name="Goeker M."/>
        </authorList>
    </citation>
    <scope>NUCLEOTIDE SEQUENCE [LARGE SCALE GENOMIC DNA]</scope>
    <source>
        <strain evidence="10 11">DSM 25890</strain>
    </source>
</reference>
<keyword evidence="6" id="KW-0175">Coiled coil</keyword>
<dbReference type="InterPro" id="IPR038763">
    <property type="entry name" value="DHH_sf"/>
</dbReference>
<evidence type="ECO:0000256" key="4">
    <source>
        <dbReference type="ARBA" id="ARBA00022801"/>
    </source>
</evidence>
<comment type="similarity">
    <text evidence="1">Belongs to the RecJ family.</text>
</comment>
<dbReference type="Pfam" id="PF01368">
    <property type="entry name" value="DHH"/>
    <property type="match status" value="1"/>
</dbReference>
<evidence type="ECO:0000259" key="7">
    <source>
        <dbReference type="Pfam" id="PF01368"/>
    </source>
</evidence>
<dbReference type="NCBIfam" id="TIGR00644">
    <property type="entry name" value="recJ"/>
    <property type="match status" value="1"/>
</dbReference>
<dbReference type="PANTHER" id="PTHR30255">
    <property type="entry name" value="SINGLE-STRANDED-DNA-SPECIFIC EXONUCLEASE RECJ"/>
    <property type="match status" value="1"/>
</dbReference>
<evidence type="ECO:0000256" key="3">
    <source>
        <dbReference type="ARBA" id="ARBA00022722"/>
    </source>
</evidence>
<feature type="domain" description="DHHA1" evidence="8">
    <location>
        <begin position="356"/>
        <end position="447"/>
    </location>
</feature>
<dbReference type="InterPro" id="IPR001667">
    <property type="entry name" value="DDH_dom"/>
</dbReference>
<dbReference type="Pfam" id="PF17768">
    <property type="entry name" value="RecJ_OB"/>
    <property type="match status" value="1"/>
</dbReference>
<dbReference type="InterPro" id="IPR051673">
    <property type="entry name" value="SSDNA_exonuclease_RecJ"/>
</dbReference>
<sequence>MHKWMLKNMKVDYKTMAQELGVNQILCKVMVNRGIQEIETARSFLKPDIKKLHKPLLLKDLEQAVEITKEKILNHKKIRIIGDYDVDGVISTYVLYRALSSFGAIVDYEIPHRIEDGYGINNNLIDEAHQAGIDTIITCDNGISALDQIKYAKSLGMTVIVTDHHDVPFVEDGAGNRTYLRSEADAIVNHKQLECQYPFKHLCGAAVAYKFLQALQEELEIDSDLLEELLQFVAIATVCDVVDLVEENRIIVKKGLELINKTNNLGLKSLFKAAGIEGKAVSVYTLGFVIGPCINASGRLDCAKKGLELLLSEGEEEATSLAKELHELNEERKLMTIEGVEQVIESIESTCVGRDKVYVVYKEGIHESIAGIIAGRIKDKYHVPTIVLTEAEDGVKGSARSIDGYNMFEELLKCKDLLTKFGGHPMAAGLSLLPENVELVRQRLNELTTLTEEELTPKVYIDAQLPFEMIDLHLAEELQLLEPFGKANSKPLFAEKNVRITSASILGANKNVLKLKLVSQRGKMMEGIYFGNIPDFEKVVIDGFGAEQLSLLYNGRSNNIKMDFIFTVGINEFRGSKSVQIVIQHYRIG</sequence>
<keyword evidence="5 10" id="KW-0269">Exonuclease</keyword>
<dbReference type="RefSeq" id="WP_330613059.1">
    <property type="nucleotide sequence ID" value="NZ_JAFBEE010000002.1"/>
</dbReference>
<dbReference type="Gene3D" id="3.90.1640.30">
    <property type="match status" value="1"/>
</dbReference>
<accession>A0ABS2NM27</accession>
<evidence type="ECO:0000256" key="5">
    <source>
        <dbReference type="ARBA" id="ARBA00022839"/>
    </source>
</evidence>
<keyword evidence="4 10" id="KW-0378">Hydrolase</keyword>
<evidence type="ECO:0000259" key="9">
    <source>
        <dbReference type="Pfam" id="PF17768"/>
    </source>
</evidence>
<evidence type="ECO:0000259" key="8">
    <source>
        <dbReference type="Pfam" id="PF02272"/>
    </source>
</evidence>
<evidence type="ECO:0000256" key="1">
    <source>
        <dbReference type="ARBA" id="ARBA00005915"/>
    </source>
</evidence>
<evidence type="ECO:0000313" key="10">
    <source>
        <dbReference type="EMBL" id="MBM7613892.1"/>
    </source>
</evidence>
<dbReference type="GO" id="GO:0004527">
    <property type="term" value="F:exonuclease activity"/>
    <property type="evidence" value="ECO:0007669"/>
    <property type="project" value="UniProtKB-KW"/>
</dbReference>
<dbReference type="Gene3D" id="3.10.310.30">
    <property type="match status" value="1"/>
</dbReference>
<keyword evidence="11" id="KW-1185">Reference proteome</keyword>
<dbReference type="InterPro" id="IPR004610">
    <property type="entry name" value="RecJ"/>
</dbReference>
<feature type="domain" description="DDH" evidence="7">
    <location>
        <begin position="77"/>
        <end position="237"/>
    </location>
</feature>
<organism evidence="10 11">
    <name type="scientific">Alkaliphilus hydrothermalis</name>
    <dbReference type="NCBI Taxonomy" id="1482730"/>
    <lineage>
        <taxon>Bacteria</taxon>
        <taxon>Bacillati</taxon>
        <taxon>Bacillota</taxon>
        <taxon>Clostridia</taxon>
        <taxon>Peptostreptococcales</taxon>
        <taxon>Natronincolaceae</taxon>
        <taxon>Alkaliphilus</taxon>
    </lineage>
</organism>
<dbReference type="Proteomes" id="UP001314796">
    <property type="component" value="Unassembled WGS sequence"/>
</dbReference>
<comment type="caution">
    <text evidence="10">The sequence shown here is derived from an EMBL/GenBank/DDBJ whole genome shotgun (WGS) entry which is preliminary data.</text>
</comment>
<dbReference type="Pfam" id="PF02272">
    <property type="entry name" value="DHHA1"/>
    <property type="match status" value="1"/>
</dbReference>
<dbReference type="SUPFAM" id="SSF64182">
    <property type="entry name" value="DHH phosphoesterases"/>
    <property type="match status" value="1"/>
</dbReference>
<evidence type="ECO:0000256" key="2">
    <source>
        <dbReference type="ARBA" id="ARBA00019841"/>
    </source>
</evidence>
<evidence type="ECO:0000256" key="6">
    <source>
        <dbReference type="SAM" id="Coils"/>
    </source>
</evidence>
<evidence type="ECO:0000313" key="11">
    <source>
        <dbReference type="Proteomes" id="UP001314796"/>
    </source>
</evidence>
<feature type="coiled-coil region" evidence="6">
    <location>
        <begin position="311"/>
        <end position="338"/>
    </location>
</feature>
<dbReference type="InterPro" id="IPR003156">
    <property type="entry name" value="DHHA1_dom"/>
</dbReference>
<dbReference type="InterPro" id="IPR041122">
    <property type="entry name" value="RecJ_OB"/>
</dbReference>
<keyword evidence="3" id="KW-0540">Nuclease</keyword>
<protein>
    <recommendedName>
        <fullName evidence="2">Single-stranded-DNA-specific exonuclease RecJ</fullName>
    </recommendedName>
</protein>
<gene>
    <name evidence="10" type="ORF">JOC73_000401</name>
</gene>
<name>A0ABS2NM27_9FIRM</name>
<dbReference type="EMBL" id="JAFBEE010000002">
    <property type="protein sequence ID" value="MBM7613892.1"/>
    <property type="molecule type" value="Genomic_DNA"/>
</dbReference>
<feature type="domain" description="RecJ OB" evidence="9">
    <location>
        <begin position="461"/>
        <end position="585"/>
    </location>
</feature>
<proteinExistence type="inferred from homology"/>